<comment type="caution">
    <text evidence="1">The sequence shown here is derived from an EMBL/GenBank/DDBJ whole genome shotgun (WGS) entry which is preliminary data.</text>
</comment>
<gene>
    <name evidence="1" type="ORF">CNYM01_01018</name>
</gene>
<organism evidence="1 2">
    <name type="scientific">Colletotrichum nymphaeae SA-01</name>
    <dbReference type="NCBI Taxonomy" id="1460502"/>
    <lineage>
        <taxon>Eukaryota</taxon>
        <taxon>Fungi</taxon>
        <taxon>Dikarya</taxon>
        <taxon>Ascomycota</taxon>
        <taxon>Pezizomycotina</taxon>
        <taxon>Sordariomycetes</taxon>
        <taxon>Hypocreomycetidae</taxon>
        <taxon>Glomerellales</taxon>
        <taxon>Glomerellaceae</taxon>
        <taxon>Colletotrichum</taxon>
        <taxon>Colletotrichum acutatum species complex</taxon>
    </lineage>
</organism>
<dbReference type="AlphaFoldDB" id="A0A135S986"/>
<evidence type="ECO:0000313" key="2">
    <source>
        <dbReference type="Proteomes" id="UP000070054"/>
    </source>
</evidence>
<name>A0A135S986_9PEZI</name>
<dbReference type="Proteomes" id="UP000070054">
    <property type="component" value="Unassembled WGS sequence"/>
</dbReference>
<proteinExistence type="predicted"/>
<accession>A0A135S986</accession>
<sequence>MMAIPSDQISFCRMAPVSAPSSSSSASAATCPAQSGLWTRSSKTLKSFRRH</sequence>
<keyword evidence="2" id="KW-1185">Reference proteome</keyword>
<reference evidence="1 2" key="1">
    <citation type="submission" date="2014-02" db="EMBL/GenBank/DDBJ databases">
        <title>The genome sequence of Colletotrichum nymphaeae SA-01.</title>
        <authorList>
            <person name="Baroncelli R."/>
            <person name="Thon M.R."/>
        </authorList>
    </citation>
    <scope>NUCLEOTIDE SEQUENCE [LARGE SCALE GENOMIC DNA]</scope>
    <source>
        <strain evidence="1 2">SA-01</strain>
    </source>
</reference>
<dbReference type="EMBL" id="JEMN01001582">
    <property type="protein sequence ID" value="KXH32470.1"/>
    <property type="molecule type" value="Genomic_DNA"/>
</dbReference>
<evidence type="ECO:0000313" key="1">
    <source>
        <dbReference type="EMBL" id="KXH32470.1"/>
    </source>
</evidence>
<protein>
    <submittedName>
        <fullName evidence="1">Uncharacterized protein</fullName>
    </submittedName>
</protein>